<dbReference type="OrthoDB" id="9974792at2759"/>
<sequence length="429" mass="49611">MGGKENNDESSNLFARGLEEDEKNRRGGVSDENEQKRRMIKSFVEEALSVCMDQSICGQKSAESSISVENFEQPCPRNEASRHSTCGNYSVCYNITEEQDLLAEELLKRLSSKQNSLESICLEGLSLIPDEGIRLLTALYNSRETMKYVYCWRAFEKMVGISTDDDCRAGSRFRPMKKINKRDWFCAIGCLECLTTLSINYEYIATPTGDLLVNLARKLQRNWQWLQLLCLEEEVQNRVSVKNNGLVLIPDKAWRKAHSLAPALKIQYAIIGIPEYDIHKQFLTKSTRIHTFALSTGIDLRFRQPWCLDCTIKTLCSWYSNSLVYLCLQLWHSRENLDIQLRKLFLNLPSLRVFEYVGEIRTLKTLCIMCCQIRSGSCSVCHVNMQLQDIIHENIDEEKWVKSIKCLMVCFKHDFEKLGITFNINFYKS</sequence>
<organism evidence="2 3">
    <name type="scientific">Dufourea novaeangliae</name>
    <name type="common">Sweat bee</name>
    <dbReference type="NCBI Taxonomy" id="178035"/>
    <lineage>
        <taxon>Eukaryota</taxon>
        <taxon>Metazoa</taxon>
        <taxon>Ecdysozoa</taxon>
        <taxon>Arthropoda</taxon>
        <taxon>Hexapoda</taxon>
        <taxon>Insecta</taxon>
        <taxon>Pterygota</taxon>
        <taxon>Neoptera</taxon>
        <taxon>Endopterygota</taxon>
        <taxon>Hymenoptera</taxon>
        <taxon>Apocrita</taxon>
        <taxon>Aculeata</taxon>
        <taxon>Apoidea</taxon>
        <taxon>Anthophila</taxon>
        <taxon>Halictidae</taxon>
        <taxon>Rophitinae</taxon>
        <taxon>Dufourea</taxon>
    </lineage>
</organism>
<dbReference type="Proteomes" id="UP000076502">
    <property type="component" value="Unassembled WGS sequence"/>
</dbReference>
<name>A0A154PEJ1_DUFNO</name>
<evidence type="ECO:0000313" key="3">
    <source>
        <dbReference type="Proteomes" id="UP000076502"/>
    </source>
</evidence>
<accession>A0A154PEJ1</accession>
<dbReference type="AlphaFoldDB" id="A0A154PEJ1"/>
<reference evidence="2 3" key="1">
    <citation type="submission" date="2015-07" db="EMBL/GenBank/DDBJ databases">
        <title>The genome of Dufourea novaeangliae.</title>
        <authorList>
            <person name="Pan H."/>
            <person name="Kapheim K."/>
        </authorList>
    </citation>
    <scope>NUCLEOTIDE SEQUENCE [LARGE SCALE GENOMIC DNA]</scope>
    <source>
        <strain evidence="2">0120121106</strain>
        <tissue evidence="2">Whole body</tissue>
    </source>
</reference>
<feature type="compositionally biased region" description="Basic and acidic residues" evidence="1">
    <location>
        <begin position="22"/>
        <end position="36"/>
    </location>
</feature>
<feature type="region of interest" description="Disordered" evidence="1">
    <location>
        <begin position="1"/>
        <end position="36"/>
    </location>
</feature>
<gene>
    <name evidence="2" type="ORF">WN55_01379</name>
</gene>
<proteinExistence type="predicted"/>
<dbReference type="STRING" id="178035.A0A154PEJ1"/>
<keyword evidence="3" id="KW-1185">Reference proteome</keyword>
<protein>
    <submittedName>
        <fullName evidence="2">Uncharacterized protein</fullName>
    </submittedName>
</protein>
<evidence type="ECO:0000313" key="2">
    <source>
        <dbReference type="EMBL" id="KZC10263.1"/>
    </source>
</evidence>
<dbReference type="EMBL" id="KQ434889">
    <property type="protein sequence ID" value="KZC10263.1"/>
    <property type="molecule type" value="Genomic_DNA"/>
</dbReference>
<evidence type="ECO:0000256" key="1">
    <source>
        <dbReference type="SAM" id="MobiDB-lite"/>
    </source>
</evidence>